<gene>
    <name evidence="2" type="ORF">QLX08_011646</name>
</gene>
<accession>A0AAW0Z7F3</accession>
<name>A0AAW0Z7F3_9HYME</name>
<feature type="region of interest" description="Disordered" evidence="1">
    <location>
        <begin position="27"/>
        <end position="48"/>
    </location>
</feature>
<evidence type="ECO:0000313" key="3">
    <source>
        <dbReference type="Proteomes" id="UP001432146"/>
    </source>
</evidence>
<reference evidence="2 3" key="1">
    <citation type="submission" date="2024-05" db="EMBL/GenBank/DDBJ databases">
        <title>The nuclear and mitochondrial genome assemblies of Tetragonisca angustula (Apidae: Meliponini), a tiny yet remarkable pollinator in the Neotropics.</title>
        <authorList>
            <person name="Ferrari R."/>
            <person name="Ricardo P.C."/>
            <person name="Dias F.C."/>
            <person name="Araujo N.S."/>
            <person name="Soares D.O."/>
            <person name="Zhou Q.-S."/>
            <person name="Zhu C.-D."/>
            <person name="Coutinho L."/>
            <person name="Airas M.C."/>
            <person name="Batista T.M."/>
        </authorList>
    </citation>
    <scope>NUCLEOTIDE SEQUENCE [LARGE SCALE GENOMIC DNA]</scope>
    <source>
        <strain evidence="2">ASF017062</strain>
        <tissue evidence="2">Abdomen</tissue>
    </source>
</reference>
<feature type="compositionally biased region" description="Polar residues" evidence="1">
    <location>
        <begin position="31"/>
        <end position="44"/>
    </location>
</feature>
<dbReference type="Proteomes" id="UP001432146">
    <property type="component" value="Unassembled WGS sequence"/>
</dbReference>
<dbReference type="AlphaFoldDB" id="A0AAW0Z7F3"/>
<sequence>MGDRKIGDSNARSFLLAKLKSTLVGDETKTKGASLTTSPRSFVSASHRHLNHRVRRLQSAIVHDCGRKLDTMAPTTRGIGYRHLQNERDYGEIRDHAQISNYSRTFASLM</sequence>
<comment type="caution">
    <text evidence="2">The sequence shown here is derived from an EMBL/GenBank/DDBJ whole genome shotgun (WGS) entry which is preliminary data.</text>
</comment>
<proteinExistence type="predicted"/>
<dbReference type="EMBL" id="JAWNGG020000493">
    <property type="protein sequence ID" value="KAK9293399.1"/>
    <property type="molecule type" value="Genomic_DNA"/>
</dbReference>
<protein>
    <submittedName>
        <fullName evidence="2">Uncharacterized protein</fullName>
    </submittedName>
</protein>
<evidence type="ECO:0000313" key="2">
    <source>
        <dbReference type="EMBL" id="KAK9293399.1"/>
    </source>
</evidence>
<evidence type="ECO:0000256" key="1">
    <source>
        <dbReference type="SAM" id="MobiDB-lite"/>
    </source>
</evidence>
<organism evidence="2 3">
    <name type="scientific">Tetragonisca angustula</name>
    <dbReference type="NCBI Taxonomy" id="166442"/>
    <lineage>
        <taxon>Eukaryota</taxon>
        <taxon>Metazoa</taxon>
        <taxon>Ecdysozoa</taxon>
        <taxon>Arthropoda</taxon>
        <taxon>Hexapoda</taxon>
        <taxon>Insecta</taxon>
        <taxon>Pterygota</taxon>
        <taxon>Neoptera</taxon>
        <taxon>Endopterygota</taxon>
        <taxon>Hymenoptera</taxon>
        <taxon>Apocrita</taxon>
        <taxon>Aculeata</taxon>
        <taxon>Apoidea</taxon>
        <taxon>Anthophila</taxon>
        <taxon>Apidae</taxon>
        <taxon>Tetragonisca</taxon>
    </lineage>
</organism>
<keyword evidence="3" id="KW-1185">Reference proteome</keyword>